<dbReference type="Pfam" id="PF05235">
    <property type="entry name" value="CHAD"/>
    <property type="match status" value="1"/>
</dbReference>
<organism evidence="2 3">
    <name type="scientific">Cuspidothrix issatschenkoi CHARLIE-1</name>
    <dbReference type="NCBI Taxonomy" id="2052836"/>
    <lineage>
        <taxon>Bacteria</taxon>
        <taxon>Bacillati</taxon>
        <taxon>Cyanobacteriota</taxon>
        <taxon>Cyanophyceae</taxon>
        <taxon>Nostocales</taxon>
        <taxon>Aphanizomenonaceae</taxon>
        <taxon>Cuspidothrix</taxon>
    </lineage>
</organism>
<comment type="caution">
    <text evidence="2">The sequence shown here is derived from an EMBL/GenBank/DDBJ whole genome shotgun (WGS) entry which is preliminary data.</text>
</comment>
<dbReference type="Proteomes" id="UP000239589">
    <property type="component" value="Unassembled WGS sequence"/>
</dbReference>
<dbReference type="RefSeq" id="WP_104389345.1">
    <property type="nucleotide sequence ID" value="NZ_PGEM01000178.1"/>
</dbReference>
<dbReference type="InterPro" id="IPR007899">
    <property type="entry name" value="CHAD_dom"/>
</dbReference>
<name>A0A2S6CPV8_9CYAN</name>
<dbReference type="EMBL" id="PGEM01000178">
    <property type="protein sequence ID" value="PPJ61741.1"/>
    <property type="molecule type" value="Genomic_DNA"/>
</dbReference>
<protein>
    <submittedName>
        <fullName evidence="2">Metal-binding protein</fullName>
    </submittedName>
</protein>
<accession>A0A2S6CPV8</accession>
<dbReference type="AlphaFoldDB" id="A0A2S6CPV8"/>
<keyword evidence="3" id="KW-1185">Reference proteome</keyword>
<feature type="domain" description="CHAD" evidence="1">
    <location>
        <begin position="9"/>
        <end position="311"/>
    </location>
</feature>
<dbReference type="PANTHER" id="PTHR39339">
    <property type="entry name" value="SLR1444 PROTEIN"/>
    <property type="match status" value="1"/>
</dbReference>
<reference evidence="2 3" key="1">
    <citation type="submission" date="2018-02" db="EMBL/GenBank/DDBJ databases">
        <title>Discovery of a pederin family compound in a non-symbiotic bloom-forming cyanobacterium.</title>
        <authorList>
            <person name="Kust A."/>
            <person name="Mares J."/>
            <person name="Jokela J."/>
            <person name="Urajova P."/>
            <person name="Hajek J."/>
            <person name="Saurav K."/>
            <person name="Voracova K."/>
            <person name="Fewer D.P."/>
            <person name="Haapaniemi E."/>
            <person name="Permi P."/>
            <person name="Rehakova K."/>
            <person name="Sivonen K."/>
            <person name="Hrouzek P."/>
        </authorList>
    </citation>
    <scope>NUCLEOTIDE SEQUENCE [LARGE SCALE GENOMIC DNA]</scope>
    <source>
        <strain evidence="2 3">CHARLIE-1</strain>
    </source>
</reference>
<proteinExistence type="predicted"/>
<dbReference type="InterPro" id="IPR038186">
    <property type="entry name" value="CHAD_dom_sf"/>
</dbReference>
<dbReference type="PROSITE" id="PS51708">
    <property type="entry name" value="CHAD"/>
    <property type="match status" value="1"/>
</dbReference>
<sequence length="323" mass="37937">MEISSPTSIQTLGETAHQAIEKHFTKTIKWEKAVKKDEDPEAVHQMRVGMRRLRTAVSRFDKYLHLPKSISDKNIGKLARVLGGLRDLDVLQEILENNYQPHLLPQEQNSLKTAFSALHKQRENALAEVQKIFKDQTYKSFKNDCEHWLKHPHYQSFASVPIYHILADLLSPEISQFCLHPGWLIGTKIMESKIELETKWTPNELESHLKTEGETLHSLRKQAKRLRYQMELFTELYDQSFAASIHDIKTIQEILGMIQDNMVLHQWLENIFKSELETQLSGLMTLLAANRYQLWQQWQPLQERYLQADTRYNLHLVVLRFNL</sequence>
<evidence type="ECO:0000259" key="1">
    <source>
        <dbReference type="PROSITE" id="PS51708"/>
    </source>
</evidence>
<dbReference type="OrthoDB" id="9777271at2"/>
<evidence type="ECO:0000313" key="3">
    <source>
        <dbReference type="Proteomes" id="UP000239589"/>
    </source>
</evidence>
<dbReference type="Gene3D" id="1.40.20.10">
    <property type="entry name" value="CHAD domain"/>
    <property type="match status" value="1"/>
</dbReference>
<evidence type="ECO:0000313" key="2">
    <source>
        <dbReference type="EMBL" id="PPJ61741.1"/>
    </source>
</evidence>
<dbReference type="SMART" id="SM00880">
    <property type="entry name" value="CHAD"/>
    <property type="match status" value="1"/>
</dbReference>
<dbReference type="PANTHER" id="PTHR39339:SF1">
    <property type="entry name" value="CHAD DOMAIN-CONTAINING PROTEIN"/>
    <property type="match status" value="1"/>
</dbReference>
<gene>
    <name evidence="2" type="ORF">CUN59_19240</name>
</gene>